<keyword evidence="1" id="KW-0812">Transmembrane</keyword>
<dbReference type="AlphaFoldDB" id="A0A1Y0EFT1"/>
<gene>
    <name evidence="3" type="ORF">LOKVESSMR4R_03215</name>
</gene>
<evidence type="ECO:0000259" key="2">
    <source>
        <dbReference type="Pfam" id="PF00892"/>
    </source>
</evidence>
<dbReference type="KEGG" id="lvs:LOKVESSMR4R_03215"/>
<evidence type="ECO:0000256" key="1">
    <source>
        <dbReference type="SAM" id="Phobius"/>
    </source>
</evidence>
<evidence type="ECO:0000313" key="3">
    <source>
        <dbReference type="EMBL" id="ARU02496.1"/>
    </source>
</evidence>
<dbReference type="SUPFAM" id="SSF103481">
    <property type="entry name" value="Multidrug resistance efflux transporter EmrE"/>
    <property type="match status" value="2"/>
</dbReference>
<feature type="transmembrane region" description="Helical" evidence="1">
    <location>
        <begin position="181"/>
        <end position="200"/>
    </location>
</feature>
<feature type="transmembrane region" description="Helical" evidence="1">
    <location>
        <begin position="96"/>
        <end position="115"/>
    </location>
</feature>
<feature type="transmembrane region" description="Helical" evidence="1">
    <location>
        <begin position="260"/>
        <end position="278"/>
    </location>
</feature>
<dbReference type="InterPro" id="IPR000620">
    <property type="entry name" value="EamA_dom"/>
</dbReference>
<dbReference type="Proteomes" id="UP000195273">
    <property type="component" value="Chromosome"/>
</dbReference>
<feature type="transmembrane region" description="Helical" evidence="1">
    <location>
        <begin position="71"/>
        <end position="90"/>
    </location>
</feature>
<evidence type="ECO:0000313" key="4">
    <source>
        <dbReference type="Proteomes" id="UP000195273"/>
    </source>
</evidence>
<feature type="transmembrane region" description="Helical" evidence="1">
    <location>
        <begin position="237"/>
        <end position="254"/>
    </location>
</feature>
<sequence length="287" mass="30299">MTSHSKGVLITIFGVLLVVPDALFVRLIEADPLVTAFWRGLIAGFIIFALVLVFQGWGAFLAALRTGRIGLVYVLLLGTTNIGFVLAIAWTSVANVVFILAAMPIFATIFSRIFLGEPICLRMVVTMAAVMGGLAIIAAGSHENDVSSWQGDLCALLVCASYAGALTAVRCVKDVSMIPAIPCAYLGTALILGLISIPGPDFGPQWPLFLAHGAFIGAASCLLTLGPRYIKSGEVSLLILLESILAPLLVWLVVGENPGQKALLGGVIVISALVLYNIHSIRSSQER</sequence>
<dbReference type="GO" id="GO:0016020">
    <property type="term" value="C:membrane"/>
    <property type="evidence" value="ECO:0007669"/>
    <property type="project" value="InterPro"/>
</dbReference>
<feature type="domain" description="EamA" evidence="2">
    <location>
        <begin position="150"/>
        <end position="277"/>
    </location>
</feature>
<feature type="domain" description="EamA" evidence="2">
    <location>
        <begin position="7"/>
        <end position="137"/>
    </location>
</feature>
<dbReference type="OrthoDB" id="9810239at2"/>
<keyword evidence="1" id="KW-0472">Membrane</keyword>
<dbReference type="PANTHER" id="PTHR22911">
    <property type="entry name" value="ACYL-MALONYL CONDENSING ENZYME-RELATED"/>
    <property type="match status" value="1"/>
</dbReference>
<dbReference type="PANTHER" id="PTHR22911:SF76">
    <property type="entry name" value="EAMA DOMAIN-CONTAINING PROTEIN"/>
    <property type="match status" value="1"/>
</dbReference>
<name>A0A1Y0EFT1_9RHOB</name>
<feature type="transmembrane region" description="Helical" evidence="1">
    <location>
        <begin position="40"/>
        <end position="64"/>
    </location>
</feature>
<protein>
    <submittedName>
        <fullName evidence="3">EamA-like transporter family protein</fullName>
    </submittedName>
</protein>
<feature type="transmembrane region" description="Helical" evidence="1">
    <location>
        <begin position="148"/>
        <end position="169"/>
    </location>
</feature>
<proteinExistence type="predicted"/>
<feature type="transmembrane region" description="Helical" evidence="1">
    <location>
        <begin position="122"/>
        <end position="142"/>
    </location>
</feature>
<keyword evidence="4" id="KW-1185">Reference proteome</keyword>
<dbReference type="InterPro" id="IPR037185">
    <property type="entry name" value="EmrE-like"/>
</dbReference>
<feature type="transmembrane region" description="Helical" evidence="1">
    <location>
        <begin position="206"/>
        <end position="225"/>
    </location>
</feature>
<keyword evidence="1" id="KW-1133">Transmembrane helix</keyword>
<dbReference type="Pfam" id="PF00892">
    <property type="entry name" value="EamA"/>
    <property type="match status" value="2"/>
</dbReference>
<dbReference type="EMBL" id="CP021431">
    <property type="protein sequence ID" value="ARU02496.1"/>
    <property type="molecule type" value="Genomic_DNA"/>
</dbReference>
<organism evidence="3 4">
    <name type="scientific">Yoonia vestfoldensis</name>
    <dbReference type="NCBI Taxonomy" id="245188"/>
    <lineage>
        <taxon>Bacteria</taxon>
        <taxon>Pseudomonadati</taxon>
        <taxon>Pseudomonadota</taxon>
        <taxon>Alphaproteobacteria</taxon>
        <taxon>Rhodobacterales</taxon>
        <taxon>Paracoccaceae</taxon>
        <taxon>Yoonia</taxon>
    </lineage>
</organism>
<accession>A0A1Y0EFT1</accession>
<reference evidence="3 4" key="1">
    <citation type="submission" date="2017-05" db="EMBL/GenBank/DDBJ databases">
        <title>Genome Sequence of Loktanella vestfoldensis Strain SMR4r Isolated from a Culture of the Diatom Skeletonema marinoi.</title>
        <authorList>
            <person name="Topel M."/>
            <person name="Pinder M.I.M."/>
            <person name="Johansson O.N."/>
            <person name="Kourtchenko O."/>
            <person name="Godhe A."/>
            <person name="Clarke A.K."/>
        </authorList>
    </citation>
    <scope>NUCLEOTIDE SEQUENCE [LARGE SCALE GENOMIC DNA]</scope>
    <source>
        <strain evidence="3 4">SMR4r</strain>
    </source>
</reference>